<reference evidence="1 2" key="1">
    <citation type="submission" date="2018-07" db="EMBL/GenBank/DDBJ databases">
        <authorList>
            <person name="Zhang Y."/>
            <person name="Wang L."/>
            <person name="Ma S."/>
        </authorList>
    </citation>
    <scope>NUCLEOTIDE SEQUENCE [LARGE SCALE GENOMIC DNA]</scope>
    <source>
        <strain evidence="1 2">4-2</strain>
    </source>
</reference>
<dbReference type="Pfam" id="PF20135">
    <property type="entry name" value="DUF6525"/>
    <property type="match status" value="1"/>
</dbReference>
<proteinExistence type="predicted"/>
<evidence type="ECO:0000313" key="1">
    <source>
        <dbReference type="EMBL" id="RMC34443.1"/>
    </source>
</evidence>
<gene>
    <name evidence="1" type="ORF">C9E81_13475</name>
</gene>
<dbReference type="AlphaFoldDB" id="A0A3M0MB55"/>
<sequence length="73" mass="8340">MRRRSGDPMAGFDALPPPLRRWLTEAALPWSPISCRRLWMRRRQAGASVEEVLAALDRAERRALERETGNPAI</sequence>
<evidence type="ECO:0000313" key="2">
    <source>
        <dbReference type="Proteomes" id="UP000273516"/>
    </source>
</evidence>
<protein>
    <submittedName>
        <fullName evidence="1">Uncharacterized protein</fullName>
    </submittedName>
</protein>
<dbReference type="Proteomes" id="UP000273516">
    <property type="component" value="Unassembled WGS sequence"/>
</dbReference>
<dbReference type="OrthoDB" id="7658988at2"/>
<dbReference type="InterPro" id="IPR045386">
    <property type="entry name" value="DUF6525"/>
</dbReference>
<name>A0A3M0MB55_9RHOB</name>
<comment type="caution">
    <text evidence="1">The sequence shown here is derived from an EMBL/GenBank/DDBJ whole genome shotgun (WGS) entry which is preliminary data.</text>
</comment>
<accession>A0A3M0MB55</accession>
<dbReference type="EMBL" id="QOKZ01000005">
    <property type="protein sequence ID" value="RMC34443.1"/>
    <property type="molecule type" value="Genomic_DNA"/>
</dbReference>
<keyword evidence="2" id="KW-1185">Reference proteome</keyword>
<organism evidence="1 2">
    <name type="scientific">Paracoccus alkanivorans</name>
    <dbReference type="NCBI Taxonomy" id="2116655"/>
    <lineage>
        <taxon>Bacteria</taxon>
        <taxon>Pseudomonadati</taxon>
        <taxon>Pseudomonadota</taxon>
        <taxon>Alphaproteobacteria</taxon>
        <taxon>Rhodobacterales</taxon>
        <taxon>Paracoccaceae</taxon>
        <taxon>Paracoccus</taxon>
    </lineage>
</organism>